<dbReference type="InterPro" id="IPR032758">
    <property type="entry name" value="MqsA/HigA-2"/>
</dbReference>
<reference evidence="2" key="1">
    <citation type="submission" date="2017-05" db="EMBL/GenBank/DDBJ databases">
        <title>Physiological properties and genetic analysis related to exopolysaccharide production of fresh-water unicellular cyanobacterium Aphanothece sacrum, Suizenji Nori, that has been cultured as a food source in Japan.</title>
        <authorList>
            <person name="Kanesaki Y."/>
            <person name="Yoshikawa S."/>
            <person name="Ohki K."/>
        </authorList>
    </citation>
    <scope>NUCLEOTIDE SEQUENCE [LARGE SCALE GENOMIC DNA]</scope>
    <source>
        <strain evidence="2">FPU1</strain>
    </source>
</reference>
<dbReference type="NCBIfam" id="TIGR03831">
    <property type="entry name" value="YgiT_finger"/>
    <property type="match status" value="1"/>
</dbReference>
<gene>
    <name evidence="1" type="ORF">AsFPU1_1040</name>
</gene>
<name>A0A401IEC8_APHSA</name>
<comment type="caution">
    <text evidence="1">The sequence shown here is derived from an EMBL/GenBank/DDBJ whole genome shotgun (WGS) entry which is preliminary data.</text>
</comment>
<dbReference type="Proteomes" id="UP000287247">
    <property type="component" value="Unassembled WGS sequence"/>
</dbReference>
<keyword evidence="2" id="KW-1185">Reference proteome</keyword>
<proteinExistence type="predicted"/>
<dbReference type="InterPro" id="IPR022453">
    <property type="entry name" value="Znf_MqsA-type"/>
</dbReference>
<dbReference type="AlphaFoldDB" id="A0A401IEC8"/>
<organism evidence="1 2">
    <name type="scientific">Aphanothece sacrum FPU1</name>
    <dbReference type="NCBI Taxonomy" id="1920663"/>
    <lineage>
        <taxon>Bacteria</taxon>
        <taxon>Bacillati</taxon>
        <taxon>Cyanobacteriota</taxon>
        <taxon>Cyanophyceae</taxon>
        <taxon>Oscillatoriophycideae</taxon>
        <taxon>Chroococcales</taxon>
        <taxon>Aphanothecaceae</taxon>
        <taxon>Aphanothece</taxon>
    </lineage>
</organism>
<dbReference type="CDD" id="cd12870">
    <property type="entry name" value="MqsA"/>
    <property type="match status" value="1"/>
</dbReference>
<dbReference type="Pfam" id="PF15731">
    <property type="entry name" value="MqsA_antitoxin"/>
    <property type="match status" value="1"/>
</dbReference>
<evidence type="ECO:0008006" key="3">
    <source>
        <dbReference type="Google" id="ProtNLM"/>
    </source>
</evidence>
<dbReference type="EMBL" id="BDQK01000003">
    <property type="protein sequence ID" value="GBF79642.1"/>
    <property type="molecule type" value="Genomic_DNA"/>
</dbReference>
<evidence type="ECO:0000313" key="1">
    <source>
        <dbReference type="EMBL" id="GBF79642.1"/>
    </source>
</evidence>
<accession>A0A401IEC8</accession>
<evidence type="ECO:0000313" key="2">
    <source>
        <dbReference type="Proteomes" id="UP000287247"/>
    </source>
</evidence>
<dbReference type="Gene3D" id="3.10.20.860">
    <property type="match status" value="1"/>
</dbReference>
<sequence length="77" mass="8654">MSNCYNCGSDELQDKFVNETFEIKGKLILIENIPAQVCCRCGEIIFSSETAEKVRLMIQGETKPTKSIQVDVFAYQG</sequence>
<dbReference type="OrthoDB" id="9812340at2"/>
<protein>
    <recommendedName>
        <fullName evidence="3">YgiT-type zinc finger domain-containing protein</fullName>
    </recommendedName>
</protein>
<dbReference type="RefSeq" id="WP_124978404.1">
    <property type="nucleotide sequence ID" value="NZ_BDQK01000003.1"/>
</dbReference>